<keyword evidence="1" id="KW-0472">Membrane</keyword>
<evidence type="ECO:0000259" key="2">
    <source>
        <dbReference type="Pfam" id="PF03407"/>
    </source>
</evidence>
<proteinExistence type="predicted"/>
<sequence length="361" mass="42624">MLNINILFIICNLIVILLINNILKGFIIVREMNNCALEFNYEDILFDPLLGKAVSNLKNTFGVIMLNKHAVDITLNWMCNVKDFINFEDEILFFTLDKESKHELESRYKNLNIYTWETDCLSETFSFGDSKYMSFFLLRTTIIKVLLRLKRTFWMLQADTIWKESIFKIFNENYINRSDYNVFLDQSGYDGSDRNRKEVMNGANFLIVFNNKTRQFIDDLYWYQSNFYVTDPDAIKIMCTNSMYKCNYIDHKYISGWEWVYGNQTNPPALLQMDGETEGGKILTMTRYKMWFLNNDKSCNKNYVNNLQRMLRIGGVPKLFSTSKMKQSVLLYIGQVLSSIPIFGRWYKIYGGLPSLTLQFF</sequence>
<dbReference type="InterPro" id="IPR005069">
    <property type="entry name" value="Nucl-diP-sugar_transferase"/>
</dbReference>
<accession>A0A0K0EXM6</accession>
<evidence type="ECO:0000313" key="3">
    <source>
        <dbReference type="Proteomes" id="UP000035680"/>
    </source>
</evidence>
<reference evidence="4" key="2">
    <citation type="submission" date="2015-08" db="UniProtKB">
        <authorList>
            <consortium name="WormBaseParasite"/>
        </authorList>
    </citation>
    <scope>IDENTIFICATION</scope>
</reference>
<evidence type="ECO:0000256" key="1">
    <source>
        <dbReference type="SAM" id="Phobius"/>
    </source>
</evidence>
<dbReference type="PANTHER" id="PTHR31967:SF4">
    <property type="entry name" value="NUCLEOTIDE-DIPHOSPHO-SUGAR TRANSFERASE DOMAIN-CONTAINING PROTEIN"/>
    <property type="match status" value="1"/>
</dbReference>
<name>A0A0K0EXM6_STRVS</name>
<dbReference type="AlphaFoldDB" id="A0A0K0EXM6"/>
<feature type="transmembrane region" description="Helical" evidence="1">
    <location>
        <begin position="6"/>
        <end position="23"/>
    </location>
</feature>
<keyword evidence="1" id="KW-0812">Transmembrane</keyword>
<keyword evidence="1" id="KW-1133">Transmembrane helix</keyword>
<organism evidence="3 4">
    <name type="scientific">Strongyloides venezuelensis</name>
    <name type="common">Threadworm</name>
    <dbReference type="NCBI Taxonomy" id="75913"/>
    <lineage>
        <taxon>Eukaryota</taxon>
        <taxon>Metazoa</taxon>
        <taxon>Ecdysozoa</taxon>
        <taxon>Nematoda</taxon>
        <taxon>Chromadorea</taxon>
        <taxon>Rhabditida</taxon>
        <taxon>Tylenchina</taxon>
        <taxon>Panagrolaimomorpha</taxon>
        <taxon>Strongyloidoidea</taxon>
        <taxon>Strongyloididae</taxon>
        <taxon>Strongyloides</taxon>
    </lineage>
</organism>
<feature type="domain" description="Nucleotide-diphospho-sugar transferase" evidence="2">
    <location>
        <begin position="89"/>
        <end position="282"/>
    </location>
</feature>
<evidence type="ECO:0000313" key="4">
    <source>
        <dbReference type="WBParaSite" id="SVE_0128000.1"/>
    </source>
</evidence>
<dbReference type="PANTHER" id="PTHR31967">
    <property type="entry name" value="GROUNDHOG (HEDGEHOG-LIKE FAMILY)-RELATED"/>
    <property type="match status" value="1"/>
</dbReference>
<reference evidence="3" key="1">
    <citation type="submission" date="2014-07" db="EMBL/GenBank/DDBJ databases">
        <authorList>
            <person name="Martin A.A"/>
            <person name="De Silva N."/>
        </authorList>
    </citation>
    <scope>NUCLEOTIDE SEQUENCE</scope>
</reference>
<keyword evidence="3" id="KW-1185">Reference proteome</keyword>
<protein>
    <submittedName>
        <fullName evidence="4">Nucleotid_trans domain-containing protein</fullName>
    </submittedName>
</protein>
<dbReference type="WBParaSite" id="SVE_0128000.1">
    <property type="protein sequence ID" value="SVE_0128000.1"/>
    <property type="gene ID" value="SVE_0128000"/>
</dbReference>
<dbReference type="Proteomes" id="UP000035680">
    <property type="component" value="Unassembled WGS sequence"/>
</dbReference>
<dbReference type="Pfam" id="PF03407">
    <property type="entry name" value="Nucleotid_trans"/>
    <property type="match status" value="1"/>
</dbReference>